<evidence type="ECO:0000259" key="2">
    <source>
        <dbReference type="PROSITE" id="PS51819"/>
    </source>
</evidence>
<dbReference type="KEGG" id="abat:CFX1CAM_2249"/>
<dbReference type="PROSITE" id="PS51819">
    <property type="entry name" value="VOC"/>
    <property type="match status" value="1"/>
</dbReference>
<keyword evidence="4" id="KW-1185">Reference proteome</keyword>
<dbReference type="Gene3D" id="3.10.180.10">
    <property type="entry name" value="2,3-Dihydroxybiphenyl 1,2-Dioxygenase, domain 1"/>
    <property type="match status" value="1"/>
</dbReference>
<dbReference type="PANTHER" id="PTHR33993">
    <property type="entry name" value="GLYOXALASE-RELATED"/>
    <property type="match status" value="1"/>
</dbReference>
<dbReference type="EMBL" id="LT859958">
    <property type="protein sequence ID" value="SMX55314.1"/>
    <property type="molecule type" value="Genomic_DNA"/>
</dbReference>
<sequence>MARTSINQIILFVKDMAGAVRFYRDLLGLEVRYPSHLEDVTDEMWVELDGGACSLALHGGADEAPGKGHQIVFKVDDLEGMWQKLHAAGVEIGEIRLLEDGKPAAKAVDPEGHCFTIR</sequence>
<dbReference type="InterPro" id="IPR029068">
    <property type="entry name" value="Glyas_Bleomycin-R_OHBP_Dase"/>
</dbReference>
<dbReference type="InterPro" id="IPR037523">
    <property type="entry name" value="VOC_core"/>
</dbReference>
<dbReference type="Proteomes" id="UP000195514">
    <property type="component" value="Chromosome I"/>
</dbReference>
<dbReference type="RefSeq" id="WP_087863154.1">
    <property type="nucleotide sequence ID" value="NZ_LT859958.1"/>
</dbReference>
<accession>A0A1Y6K6T8</accession>
<dbReference type="PROSITE" id="PS00934">
    <property type="entry name" value="GLYOXALASE_I_1"/>
    <property type="match status" value="1"/>
</dbReference>
<dbReference type="GO" id="GO:0046872">
    <property type="term" value="F:metal ion binding"/>
    <property type="evidence" value="ECO:0007669"/>
    <property type="project" value="UniProtKB-KW"/>
</dbReference>
<dbReference type="AlphaFoldDB" id="A0A1Y6K6T8"/>
<reference evidence="4" key="1">
    <citation type="submission" date="2017-05" db="EMBL/GenBank/DDBJ databases">
        <authorList>
            <person name="Kirkegaard R."/>
            <person name="Mcilroy J S."/>
        </authorList>
    </citation>
    <scope>NUCLEOTIDE SEQUENCE [LARGE SCALE GENOMIC DNA]</scope>
</reference>
<keyword evidence="1" id="KW-0479">Metal-binding</keyword>
<name>A0A1Y6K6T8_9CHLR</name>
<evidence type="ECO:0000313" key="3">
    <source>
        <dbReference type="EMBL" id="SMX55314.1"/>
    </source>
</evidence>
<dbReference type="SUPFAM" id="SSF54593">
    <property type="entry name" value="Glyoxalase/Bleomycin resistance protein/Dihydroxybiphenyl dioxygenase"/>
    <property type="match status" value="1"/>
</dbReference>
<dbReference type="GO" id="GO:0004462">
    <property type="term" value="F:lactoylglutathione lyase activity"/>
    <property type="evidence" value="ECO:0007669"/>
    <property type="project" value="InterPro"/>
</dbReference>
<dbReference type="InterPro" id="IPR052164">
    <property type="entry name" value="Anthracycline_SecMetBiosynth"/>
</dbReference>
<evidence type="ECO:0000313" key="4">
    <source>
        <dbReference type="Proteomes" id="UP000195514"/>
    </source>
</evidence>
<dbReference type="Pfam" id="PF00903">
    <property type="entry name" value="Glyoxalase"/>
    <property type="match status" value="1"/>
</dbReference>
<dbReference type="InterPro" id="IPR018146">
    <property type="entry name" value="Glyoxalase_1_CS"/>
</dbReference>
<proteinExistence type="predicted"/>
<feature type="domain" description="VOC" evidence="2">
    <location>
        <begin position="5"/>
        <end position="118"/>
    </location>
</feature>
<gene>
    <name evidence="3" type="ORF">CFX1CAM_2249</name>
</gene>
<protein>
    <recommendedName>
        <fullName evidence="2">VOC domain-containing protein</fullName>
    </recommendedName>
</protein>
<dbReference type="InterPro" id="IPR004360">
    <property type="entry name" value="Glyas_Fos-R_dOase_dom"/>
</dbReference>
<dbReference type="OrthoDB" id="164893at2"/>
<organism evidence="3 4">
    <name type="scientific">Candidatus Brevifilum fermentans</name>
    <dbReference type="NCBI Taxonomy" id="1986204"/>
    <lineage>
        <taxon>Bacteria</taxon>
        <taxon>Bacillati</taxon>
        <taxon>Chloroflexota</taxon>
        <taxon>Anaerolineae</taxon>
        <taxon>Anaerolineales</taxon>
        <taxon>Anaerolineaceae</taxon>
        <taxon>Candidatus Brevifilum</taxon>
    </lineage>
</organism>
<dbReference type="PANTHER" id="PTHR33993:SF14">
    <property type="entry name" value="GB|AAF24581.1"/>
    <property type="match status" value="1"/>
</dbReference>
<evidence type="ECO:0000256" key="1">
    <source>
        <dbReference type="ARBA" id="ARBA00022723"/>
    </source>
</evidence>